<organism evidence="4 5">
    <name type="scientific">Musa troglodytarum</name>
    <name type="common">fe'i banana</name>
    <dbReference type="NCBI Taxonomy" id="320322"/>
    <lineage>
        <taxon>Eukaryota</taxon>
        <taxon>Viridiplantae</taxon>
        <taxon>Streptophyta</taxon>
        <taxon>Embryophyta</taxon>
        <taxon>Tracheophyta</taxon>
        <taxon>Spermatophyta</taxon>
        <taxon>Magnoliopsida</taxon>
        <taxon>Liliopsida</taxon>
        <taxon>Zingiberales</taxon>
        <taxon>Musaceae</taxon>
        <taxon>Musa</taxon>
    </lineage>
</organism>
<evidence type="ECO:0000313" key="5">
    <source>
        <dbReference type="Proteomes" id="UP001055439"/>
    </source>
</evidence>
<gene>
    <name evidence="4" type="ORF">MUK42_27655</name>
</gene>
<accession>A0A9E7LDZ6</accession>
<dbReference type="EMBL" id="CP097511">
    <property type="protein sequence ID" value="URE46984.1"/>
    <property type="molecule type" value="Genomic_DNA"/>
</dbReference>
<reference evidence="4" key="1">
    <citation type="submission" date="2022-05" db="EMBL/GenBank/DDBJ databases">
        <title>The Musa troglodytarum L. genome provides insights into the mechanism of non-climacteric behaviour and enrichment of carotenoids.</title>
        <authorList>
            <person name="Wang J."/>
        </authorList>
    </citation>
    <scope>NUCLEOTIDE SEQUENCE</scope>
    <source>
        <tissue evidence="4">Leaf</tissue>
    </source>
</reference>
<dbReference type="Pfam" id="PF08263">
    <property type="entry name" value="LRRNT_2"/>
    <property type="match status" value="1"/>
</dbReference>
<evidence type="ECO:0000313" key="4">
    <source>
        <dbReference type="EMBL" id="URE46984.1"/>
    </source>
</evidence>
<dbReference type="AlphaFoldDB" id="A0A9E7LDZ6"/>
<keyword evidence="1" id="KW-0433">Leucine-rich repeat</keyword>
<evidence type="ECO:0000259" key="3">
    <source>
        <dbReference type="Pfam" id="PF08263"/>
    </source>
</evidence>
<dbReference type="Proteomes" id="UP001055439">
    <property type="component" value="Chromosome 9"/>
</dbReference>
<evidence type="ECO:0000256" key="1">
    <source>
        <dbReference type="ARBA" id="ARBA00022614"/>
    </source>
</evidence>
<keyword evidence="5" id="KW-1185">Reference proteome</keyword>
<dbReference type="InterPro" id="IPR013210">
    <property type="entry name" value="LRR_N_plant-typ"/>
</dbReference>
<proteinExistence type="predicted"/>
<keyword evidence="2" id="KW-0677">Repeat</keyword>
<name>A0A9E7LDZ6_9LILI</name>
<evidence type="ECO:0000256" key="2">
    <source>
        <dbReference type="ARBA" id="ARBA00022737"/>
    </source>
</evidence>
<feature type="domain" description="Leucine-rich repeat-containing N-terminal plant-type" evidence="3">
    <location>
        <begin position="43"/>
        <end position="65"/>
    </location>
</feature>
<protein>
    <recommendedName>
        <fullName evidence="3">Leucine-rich repeat-containing N-terminal plant-type domain-containing protein</fullName>
    </recommendedName>
</protein>
<sequence>MHLHLRPLLLIVPARNQTARHGFPLTLLIIIVVVPLGPPPPPMEREALLEFKAGIHDTHNRLSSWVVAVQQRLPLRAKTPSCHRCPSDLPPSLPSPGRHNWKNRAKNRADLIEEVCHRPLIGSRWKQHTERVRVALVGPISFFSAKEESSHLWRSVKSSKKGRVFDHVFARAIDRPGDHLMCSIKERQWRCSFGERWERMGVVSVGPLRVLGKRMANISLSVP</sequence>